<gene>
    <name evidence="4" type="primary">LOC115891695</name>
</gene>
<dbReference type="FunCoup" id="A0A6J2YZ45">
    <property type="interactions" value="44"/>
</dbReference>
<keyword evidence="1" id="KW-1133">Transmembrane helix</keyword>
<evidence type="ECO:0000256" key="2">
    <source>
        <dbReference type="SAM" id="SignalP"/>
    </source>
</evidence>
<dbReference type="InterPro" id="IPR012464">
    <property type="entry name" value="DUF1676"/>
</dbReference>
<keyword evidence="1" id="KW-0472">Membrane</keyword>
<organism evidence="3 4">
    <name type="scientific">Sitophilus oryzae</name>
    <name type="common">Rice weevil</name>
    <name type="synonym">Curculio oryzae</name>
    <dbReference type="NCBI Taxonomy" id="7048"/>
    <lineage>
        <taxon>Eukaryota</taxon>
        <taxon>Metazoa</taxon>
        <taxon>Ecdysozoa</taxon>
        <taxon>Arthropoda</taxon>
        <taxon>Hexapoda</taxon>
        <taxon>Insecta</taxon>
        <taxon>Pterygota</taxon>
        <taxon>Neoptera</taxon>
        <taxon>Endopterygota</taxon>
        <taxon>Coleoptera</taxon>
        <taxon>Polyphaga</taxon>
        <taxon>Cucujiformia</taxon>
        <taxon>Curculionidae</taxon>
        <taxon>Dryophthorinae</taxon>
        <taxon>Sitophilus</taxon>
    </lineage>
</organism>
<dbReference type="InParanoid" id="A0A6J2YZ45"/>
<dbReference type="KEGG" id="soy:115891695"/>
<evidence type="ECO:0000313" key="4">
    <source>
        <dbReference type="RefSeq" id="XP_030768095.1"/>
    </source>
</evidence>
<dbReference type="PANTHER" id="PTHR21879:SF14">
    <property type="entry name" value="OSIRIS 8"/>
    <property type="match status" value="1"/>
</dbReference>
<dbReference type="RefSeq" id="XP_030768095.1">
    <property type="nucleotide sequence ID" value="XM_030912235.1"/>
</dbReference>
<dbReference type="GO" id="GO:0016020">
    <property type="term" value="C:membrane"/>
    <property type="evidence" value="ECO:0007669"/>
    <property type="project" value="TreeGrafter"/>
</dbReference>
<dbReference type="Proteomes" id="UP000504635">
    <property type="component" value="Unplaced"/>
</dbReference>
<proteinExistence type="predicted"/>
<name>A0A6J2YZ45_SITOR</name>
<dbReference type="AlphaFoldDB" id="A0A6J2YZ45"/>
<keyword evidence="2" id="KW-0732">Signal</keyword>
<keyword evidence="1" id="KW-0812">Transmembrane</keyword>
<dbReference type="OrthoDB" id="8189012at2759"/>
<reference evidence="4" key="1">
    <citation type="submission" date="2025-08" db="UniProtKB">
        <authorList>
            <consortium name="RefSeq"/>
        </authorList>
    </citation>
    <scope>IDENTIFICATION</scope>
    <source>
        <tissue evidence="4">Gonads</tissue>
    </source>
</reference>
<feature type="signal peptide" evidence="2">
    <location>
        <begin position="1"/>
        <end position="21"/>
    </location>
</feature>
<dbReference type="PANTHER" id="PTHR21879">
    <property type="entry name" value="FI03362P-RELATED-RELATED"/>
    <property type="match status" value="1"/>
</dbReference>
<sequence length="252" mass="28294">MSHRALSVLFLCFLFNCSGLCQESVPLPTKMFNRLVGKCLEKQDVVRCFKIQAVKASDRALKIKSINVANGLDIVGNDRQEKYARGLNLKEEKLENLTSDDLDLLLADRTARFLESHRLNLDIPKLMDSAEKTVAEEGRGKKGQKHQHAALMAALAIKGSFLALAYKGIAVMSGTALIVGKMALLLAAILGLKKIVSGNHEKTTFEIIKTPKHTEEHHHSTTYEDEYHDHRRNYLVNAGNVQRRIYRFTIPE</sequence>
<evidence type="ECO:0000313" key="3">
    <source>
        <dbReference type="Proteomes" id="UP000504635"/>
    </source>
</evidence>
<feature type="chain" id="PRO_5026778267" evidence="2">
    <location>
        <begin position="22"/>
        <end position="252"/>
    </location>
</feature>
<protein>
    <submittedName>
        <fullName evidence="4">Uncharacterized protein LOC115891695</fullName>
    </submittedName>
</protein>
<accession>A0A6J2YZ45</accession>
<keyword evidence="3" id="KW-1185">Reference proteome</keyword>
<evidence type="ECO:0000256" key="1">
    <source>
        <dbReference type="SAM" id="Phobius"/>
    </source>
</evidence>
<dbReference type="Pfam" id="PF07898">
    <property type="entry name" value="DUF1676"/>
    <property type="match status" value="1"/>
</dbReference>
<feature type="transmembrane region" description="Helical" evidence="1">
    <location>
        <begin position="169"/>
        <end position="192"/>
    </location>
</feature>
<dbReference type="GeneID" id="115891695"/>